<gene>
    <name evidence="2" type="ORF">SAMN05216200_102343</name>
</gene>
<keyword evidence="3" id="KW-1185">Reference proteome</keyword>
<dbReference type="EMBL" id="FRDL01000002">
    <property type="protein sequence ID" value="SHN57247.1"/>
    <property type="molecule type" value="Genomic_DNA"/>
</dbReference>
<accession>A0A1M7SFH0</accession>
<dbReference type="InterPro" id="IPR050228">
    <property type="entry name" value="Carboxylesterase_BioH"/>
</dbReference>
<dbReference type="PANTHER" id="PTHR43194">
    <property type="entry name" value="HYDROLASE ALPHA/BETA FOLD FAMILY"/>
    <property type="match status" value="1"/>
</dbReference>
<dbReference type="RefSeq" id="WP_072746401.1">
    <property type="nucleotide sequence ID" value="NZ_FOHL01000003.1"/>
</dbReference>
<dbReference type="InterPro" id="IPR029058">
    <property type="entry name" value="AB_hydrolase_fold"/>
</dbReference>
<feature type="domain" description="AB hydrolase-1" evidence="1">
    <location>
        <begin position="11"/>
        <end position="248"/>
    </location>
</feature>
<dbReference type="AlphaFoldDB" id="A0A1M7SFH0"/>
<dbReference type="Gene3D" id="3.40.50.1820">
    <property type="entry name" value="alpha/beta hydrolase"/>
    <property type="match status" value="1"/>
</dbReference>
<dbReference type="Pfam" id="PF12697">
    <property type="entry name" value="Abhydrolase_6"/>
    <property type="match status" value="1"/>
</dbReference>
<reference evidence="2 3" key="1">
    <citation type="submission" date="2016-12" db="EMBL/GenBank/DDBJ databases">
        <authorList>
            <person name="Song W.-J."/>
            <person name="Kurnit D.M."/>
        </authorList>
    </citation>
    <scope>NUCLEOTIDE SEQUENCE [LARGE SCALE GENOMIC DNA]</scope>
    <source>
        <strain evidence="2 3">CGMCC 1.10808</strain>
    </source>
</reference>
<evidence type="ECO:0000313" key="2">
    <source>
        <dbReference type="EMBL" id="SHN57247.1"/>
    </source>
</evidence>
<evidence type="ECO:0000313" key="3">
    <source>
        <dbReference type="Proteomes" id="UP000184066"/>
    </source>
</evidence>
<dbReference type="OrthoDB" id="9779853at2"/>
<protein>
    <submittedName>
        <fullName evidence="2">Pimeloyl-[acyl-carrier protein] methyl ester esterase</fullName>
    </submittedName>
</protein>
<dbReference type="PRINTS" id="PR00111">
    <property type="entry name" value="ABHYDROLASE"/>
</dbReference>
<dbReference type="SUPFAM" id="SSF53474">
    <property type="entry name" value="alpha/beta-Hydrolases"/>
    <property type="match status" value="1"/>
</dbReference>
<dbReference type="Proteomes" id="UP000184066">
    <property type="component" value="Unassembled WGS sequence"/>
</dbReference>
<proteinExistence type="predicted"/>
<dbReference type="InterPro" id="IPR000073">
    <property type="entry name" value="AB_hydrolase_1"/>
</dbReference>
<name>A0A1M7SFH0_9RHOB</name>
<sequence>MTIEAGSGRPVIFLHGWTMRGAVFAGQIARLAGRARCLAPDLPGHGAAPGPARLDAMARAVAALIAERGLERPVLVGWSMGAAVAWRYARLFGCAGLAGIVSVDMSPRLINENGWTLGMIGQTPRAAAAFARRLASDWAGAAGAIAAGMFARPPGPRGFDVDAARAQIAACDPARMLEAWRDLAAMDERATIGALSLPFAVFHGARSRVYPAETARWLVRAAPQAERVAFARSGHSPHLEEPDAFAAALGAFLDRLD</sequence>
<dbReference type="PANTHER" id="PTHR43194:SF2">
    <property type="entry name" value="PEROXISOMAL MEMBRANE PROTEIN LPX1"/>
    <property type="match status" value="1"/>
</dbReference>
<evidence type="ECO:0000259" key="1">
    <source>
        <dbReference type="Pfam" id="PF12697"/>
    </source>
</evidence>
<dbReference type="STRING" id="1189325.SAMN04488119_103165"/>
<organism evidence="2 3">
    <name type="scientific">Oceanicella actignis</name>
    <dbReference type="NCBI Taxonomy" id="1189325"/>
    <lineage>
        <taxon>Bacteria</taxon>
        <taxon>Pseudomonadati</taxon>
        <taxon>Pseudomonadota</taxon>
        <taxon>Alphaproteobacteria</taxon>
        <taxon>Rhodobacterales</taxon>
        <taxon>Paracoccaceae</taxon>
        <taxon>Oceanicella</taxon>
    </lineage>
</organism>